<dbReference type="InterPro" id="IPR023494">
    <property type="entry name" value="Cyt_c_bgen_Ccs1/CcsB/ResB"/>
</dbReference>
<sequence length="454" mass="50374">MTTNNKGFLQSLWDFFCSLKLAISLIIALAVTSIIGTVIPQAPNIPEQYIQSLSQTKLQLYEKLGFFDMYHSWWYILLLYLFTVNLVACSMKRLPRVWKTVTEPSLTLDEGLEKSLSLTRDLKLKGGLASLKDGLAGFLSKEFSSPVVTEKDGEVHLYAQKNPWCRLGVYVVHLSIVIIFIGAIVGSLFGYKGWVQITEGTSESKVLGRNNKTIDLGFAVKLEKFSVAFYETGAPKEFKSILTVLENGKPVSGYVNIPIVVNDPLTYKGITFYQSSYGPAGEGGTFFFTVKDRKGGAPIKITARQGESVQLPGGRTMHVTESTQDVRQFIPQMSGPAARIEVHSPGKQPDSFIVFRNFPKLDEDRGGDLIFSYDGSDEKFYTGLQVAKDPGVWVVWFGCTLMVIGIIMAFFMSHKRIWVRISSNGRVVVAGSASKNQPAFQGAFEELTAKMEKL</sequence>
<feature type="transmembrane region" description="Helical" evidence="6">
    <location>
        <begin position="167"/>
        <end position="191"/>
    </location>
</feature>
<dbReference type="AlphaFoldDB" id="A0AAW4KXR9"/>
<keyword evidence="9" id="KW-1185">Reference proteome</keyword>
<dbReference type="RefSeq" id="WP_214170161.1">
    <property type="nucleotide sequence ID" value="NZ_JAHCVJ010000001.1"/>
</dbReference>
<keyword evidence="5 6" id="KW-0472">Membrane</keyword>
<comment type="caution">
    <text evidence="8">The sequence shown here is derived from an EMBL/GenBank/DDBJ whole genome shotgun (WGS) entry which is preliminary data.</text>
</comment>
<organism evidence="8 9">
    <name type="scientific">Geoanaerobacter pelophilus</name>
    <dbReference type="NCBI Taxonomy" id="60036"/>
    <lineage>
        <taxon>Bacteria</taxon>
        <taxon>Pseudomonadati</taxon>
        <taxon>Thermodesulfobacteriota</taxon>
        <taxon>Desulfuromonadia</taxon>
        <taxon>Geobacterales</taxon>
        <taxon>Geobacteraceae</taxon>
        <taxon>Geoanaerobacter</taxon>
    </lineage>
</organism>
<evidence type="ECO:0000256" key="5">
    <source>
        <dbReference type="ARBA" id="ARBA00023136"/>
    </source>
</evidence>
<keyword evidence="3" id="KW-0201">Cytochrome c-type biogenesis</keyword>
<keyword evidence="4 6" id="KW-1133">Transmembrane helix</keyword>
<dbReference type="EMBL" id="JAHCVJ010000001">
    <property type="protein sequence ID" value="MBT0663423.1"/>
    <property type="molecule type" value="Genomic_DNA"/>
</dbReference>
<proteinExistence type="predicted"/>
<keyword evidence="2 6" id="KW-0812">Transmembrane</keyword>
<feature type="domain" description="ResB-like" evidence="7">
    <location>
        <begin position="359"/>
        <end position="445"/>
    </location>
</feature>
<feature type="transmembrane region" description="Helical" evidence="6">
    <location>
        <begin position="12"/>
        <end position="39"/>
    </location>
</feature>
<feature type="domain" description="ResB-like" evidence="7">
    <location>
        <begin position="19"/>
        <end position="347"/>
    </location>
</feature>
<dbReference type="InterPro" id="IPR007816">
    <property type="entry name" value="ResB-like_domain"/>
</dbReference>
<evidence type="ECO:0000313" key="8">
    <source>
        <dbReference type="EMBL" id="MBT0663423.1"/>
    </source>
</evidence>
<feature type="transmembrane region" description="Helical" evidence="6">
    <location>
        <begin position="393"/>
        <end position="412"/>
    </location>
</feature>
<protein>
    <submittedName>
        <fullName evidence="8">Cytochrome c biogenesis protein ResB</fullName>
    </submittedName>
</protein>
<gene>
    <name evidence="8" type="ORF">KI809_03830</name>
</gene>
<dbReference type="GO" id="GO:0017004">
    <property type="term" value="P:cytochrome complex assembly"/>
    <property type="evidence" value="ECO:0007669"/>
    <property type="project" value="UniProtKB-KW"/>
</dbReference>
<dbReference type="PANTHER" id="PTHR31566:SF0">
    <property type="entry name" value="CYTOCHROME C BIOGENESIS PROTEIN CCS1, CHLOROPLASTIC"/>
    <property type="match status" value="1"/>
</dbReference>
<evidence type="ECO:0000313" key="9">
    <source>
        <dbReference type="Proteomes" id="UP000811899"/>
    </source>
</evidence>
<accession>A0AAW4KXR9</accession>
<evidence type="ECO:0000256" key="3">
    <source>
        <dbReference type="ARBA" id="ARBA00022748"/>
    </source>
</evidence>
<dbReference type="PANTHER" id="PTHR31566">
    <property type="entry name" value="CYTOCHROME C BIOGENESIS PROTEIN CCS1, CHLOROPLASTIC"/>
    <property type="match status" value="1"/>
</dbReference>
<dbReference type="Proteomes" id="UP000811899">
    <property type="component" value="Unassembled WGS sequence"/>
</dbReference>
<reference evidence="8 9" key="1">
    <citation type="submission" date="2021-05" db="EMBL/GenBank/DDBJ databases">
        <title>The draft genome of Geobacter pelophilus DSM 12255.</title>
        <authorList>
            <person name="Xu Z."/>
            <person name="Masuda Y."/>
            <person name="Itoh H."/>
            <person name="Senoo K."/>
        </authorList>
    </citation>
    <scope>NUCLEOTIDE SEQUENCE [LARGE SCALE GENOMIC DNA]</scope>
    <source>
        <strain evidence="8 9">DSM 12255</strain>
    </source>
</reference>
<dbReference type="Pfam" id="PF05140">
    <property type="entry name" value="ResB"/>
    <property type="match status" value="2"/>
</dbReference>
<evidence type="ECO:0000256" key="4">
    <source>
        <dbReference type="ARBA" id="ARBA00022989"/>
    </source>
</evidence>
<evidence type="ECO:0000256" key="6">
    <source>
        <dbReference type="SAM" id="Phobius"/>
    </source>
</evidence>
<evidence type="ECO:0000256" key="2">
    <source>
        <dbReference type="ARBA" id="ARBA00022692"/>
    </source>
</evidence>
<name>A0AAW4KXR9_9BACT</name>
<dbReference type="GO" id="GO:0016020">
    <property type="term" value="C:membrane"/>
    <property type="evidence" value="ECO:0007669"/>
    <property type="project" value="UniProtKB-SubCell"/>
</dbReference>
<evidence type="ECO:0000259" key="7">
    <source>
        <dbReference type="Pfam" id="PF05140"/>
    </source>
</evidence>
<comment type="subcellular location">
    <subcellularLocation>
        <location evidence="1">Membrane</location>
        <topology evidence="1">Multi-pass membrane protein</topology>
    </subcellularLocation>
</comment>
<evidence type="ECO:0000256" key="1">
    <source>
        <dbReference type="ARBA" id="ARBA00004141"/>
    </source>
</evidence>
<feature type="transmembrane region" description="Helical" evidence="6">
    <location>
        <begin position="72"/>
        <end position="89"/>
    </location>
</feature>